<protein>
    <recommendedName>
        <fullName evidence="3 10">Thymidylate kinase</fullName>
        <ecNumber evidence="2 10">2.7.4.9</ecNumber>
    </recommendedName>
    <alternativeName>
        <fullName evidence="10">dTMP kinase</fullName>
    </alternativeName>
</protein>
<comment type="similarity">
    <text evidence="1 10">Belongs to the thymidylate kinase family.</text>
</comment>
<keyword evidence="13" id="KW-1185">Reference proteome</keyword>
<dbReference type="Gene3D" id="3.40.50.300">
    <property type="entry name" value="P-loop containing nucleotide triphosphate hydrolases"/>
    <property type="match status" value="1"/>
</dbReference>
<evidence type="ECO:0000256" key="1">
    <source>
        <dbReference type="ARBA" id="ARBA00009776"/>
    </source>
</evidence>
<comment type="caution">
    <text evidence="10">Lacks conserved residue(s) required for the propagation of feature annotation.</text>
</comment>
<gene>
    <name evidence="10" type="primary">tmk</name>
    <name evidence="12" type="ORF">SAMN05660865_01835</name>
</gene>
<keyword evidence="6 10" id="KW-0547">Nucleotide-binding</keyword>
<evidence type="ECO:0000256" key="6">
    <source>
        <dbReference type="ARBA" id="ARBA00022741"/>
    </source>
</evidence>
<evidence type="ECO:0000256" key="4">
    <source>
        <dbReference type="ARBA" id="ARBA00022679"/>
    </source>
</evidence>
<comment type="catalytic activity">
    <reaction evidence="9 10">
        <text>dTMP + ATP = dTDP + ADP</text>
        <dbReference type="Rhea" id="RHEA:13517"/>
        <dbReference type="ChEBI" id="CHEBI:30616"/>
        <dbReference type="ChEBI" id="CHEBI:58369"/>
        <dbReference type="ChEBI" id="CHEBI:63528"/>
        <dbReference type="ChEBI" id="CHEBI:456216"/>
        <dbReference type="EC" id="2.7.4.9"/>
    </reaction>
</comment>
<dbReference type="GO" id="GO:0005829">
    <property type="term" value="C:cytosol"/>
    <property type="evidence" value="ECO:0007669"/>
    <property type="project" value="TreeGrafter"/>
</dbReference>
<feature type="domain" description="Thymidylate kinase-like" evidence="11">
    <location>
        <begin position="7"/>
        <end position="189"/>
    </location>
</feature>
<evidence type="ECO:0000256" key="5">
    <source>
        <dbReference type="ARBA" id="ARBA00022727"/>
    </source>
</evidence>
<dbReference type="GO" id="GO:0006235">
    <property type="term" value="P:dTTP biosynthetic process"/>
    <property type="evidence" value="ECO:0007669"/>
    <property type="project" value="UniProtKB-UniRule"/>
</dbReference>
<dbReference type="PANTHER" id="PTHR10344">
    <property type="entry name" value="THYMIDYLATE KINASE"/>
    <property type="match status" value="1"/>
</dbReference>
<evidence type="ECO:0000313" key="12">
    <source>
        <dbReference type="EMBL" id="SEG13923.1"/>
    </source>
</evidence>
<dbReference type="EMBL" id="FNUK01000035">
    <property type="protein sequence ID" value="SEG13923.1"/>
    <property type="molecule type" value="Genomic_DNA"/>
</dbReference>
<keyword evidence="8 10" id="KW-0067">ATP-binding</keyword>
<dbReference type="SUPFAM" id="SSF52540">
    <property type="entry name" value="P-loop containing nucleoside triphosphate hydrolases"/>
    <property type="match status" value="1"/>
</dbReference>
<evidence type="ECO:0000256" key="3">
    <source>
        <dbReference type="ARBA" id="ARBA00017144"/>
    </source>
</evidence>
<dbReference type="Pfam" id="PF02223">
    <property type="entry name" value="Thymidylate_kin"/>
    <property type="match status" value="1"/>
</dbReference>
<keyword evidence="5 10" id="KW-0545">Nucleotide biosynthesis</keyword>
<accession>A0A1H5XQK0</accession>
<dbReference type="CDD" id="cd01672">
    <property type="entry name" value="TMPK"/>
    <property type="match status" value="1"/>
</dbReference>
<keyword evidence="4 10" id="KW-0808">Transferase</keyword>
<dbReference type="EC" id="2.7.4.9" evidence="2 10"/>
<dbReference type="HAMAP" id="MF_00165">
    <property type="entry name" value="Thymidylate_kinase"/>
    <property type="match status" value="1"/>
</dbReference>
<evidence type="ECO:0000256" key="10">
    <source>
        <dbReference type="HAMAP-Rule" id="MF_00165"/>
    </source>
</evidence>
<dbReference type="Proteomes" id="UP000242850">
    <property type="component" value="Unassembled WGS sequence"/>
</dbReference>
<dbReference type="InterPro" id="IPR027417">
    <property type="entry name" value="P-loop_NTPase"/>
</dbReference>
<evidence type="ECO:0000313" key="13">
    <source>
        <dbReference type="Proteomes" id="UP000242850"/>
    </source>
</evidence>
<evidence type="ECO:0000256" key="8">
    <source>
        <dbReference type="ARBA" id="ARBA00022840"/>
    </source>
</evidence>
<dbReference type="GO" id="GO:0004798">
    <property type="term" value="F:dTMP kinase activity"/>
    <property type="evidence" value="ECO:0007669"/>
    <property type="project" value="UniProtKB-UniRule"/>
</dbReference>
<reference evidence="13" key="1">
    <citation type="submission" date="2016-10" db="EMBL/GenBank/DDBJ databases">
        <authorList>
            <person name="Varghese N."/>
            <person name="Submissions S."/>
        </authorList>
    </citation>
    <scope>NUCLEOTIDE SEQUENCE [LARGE SCALE GENOMIC DNA]</scope>
    <source>
        <strain evidence="13">DSM 5463</strain>
    </source>
</reference>
<proteinExistence type="inferred from homology"/>
<dbReference type="AlphaFoldDB" id="A0A1H5XQK0"/>
<comment type="function">
    <text evidence="10">Phosphorylation of dTMP to form dTDP in both de novo and salvage pathways of dTTP synthesis.</text>
</comment>
<dbReference type="GO" id="GO:0005524">
    <property type="term" value="F:ATP binding"/>
    <property type="evidence" value="ECO:0007669"/>
    <property type="project" value="UniProtKB-UniRule"/>
</dbReference>
<sequence length="223" mass="25958">MGKLIIIDGTDGSGKATQSNRLFKRLEEEGKNVKKIEFPNYKSESSALIKMYLNGDFGKNPEDVNAFAASCFFAVDRFASFKMEWEKFYNQGGIIIADRYTTSNMVHQAAKIKDIKEKESFLNWLYDFEYNKLRLPKPDLVIFLDVPPSISLELIKDRPNKMSGSNKKDIHEENMEYILNSYENALYCAEKYGWVRIKCFKEQSLRTIEEIHEDIYKAVKKIL</sequence>
<evidence type="ECO:0000256" key="7">
    <source>
        <dbReference type="ARBA" id="ARBA00022777"/>
    </source>
</evidence>
<organism evidence="12 13">
    <name type="scientific">Caloramator fervidus</name>
    <dbReference type="NCBI Taxonomy" id="29344"/>
    <lineage>
        <taxon>Bacteria</taxon>
        <taxon>Bacillati</taxon>
        <taxon>Bacillota</taxon>
        <taxon>Clostridia</taxon>
        <taxon>Eubacteriales</taxon>
        <taxon>Clostridiaceae</taxon>
        <taxon>Caloramator</taxon>
    </lineage>
</organism>
<keyword evidence="7 10" id="KW-0418">Kinase</keyword>
<evidence type="ECO:0000256" key="9">
    <source>
        <dbReference type="ARBA" id="ARBA00048743"/>
    </source>
</evidence>
<dbReference type="RefSeq" id="WP_103896721.1">
    <property type="nucleotide sequence ID" value="NZ_FNUK01000035.1"/>
</dbReference>
<dbReference type="InterPro" id="IPR018094">
    <property type="entry name" value="Thymidylate_kinase"/>
</dbReference>
<dbReference type="InterPro" id="IPR039430">
    <property type="entry name" value="Thymidylate_kin-like_dom"/>
</dbReference>
<evidence type="ECO:0000256" key="2">
    <source>
        <dbReference type="ARBA" id="ARBA00012980"/>
    </source>
</evidence>
<dbReference type="OrthoDB" id="9774907at2"/>
<name>A0A1H5XQK0_9CLOT</name>
<dbReference type="FunFam" id="3.40.50.300:FF:002288">
    <property type="entry name" value="Probable thymidylate kinase"/>
    <property type="match status" value="1"/>
</dbReference>
<dbReference type="GO" id="GO:0006227">
    <property type="term" value="P:dUDP biosynthetic process"/>
    <property type="evidence" value="ECO:0007669"/>
    <property type="project" value="TreeGrafter"/>
</dbReference>
<dbReference type="PANTHER" id="PTHR10344:SF4">
    <property type="entry name" value="UMP-CMP KINASE 2, MITOCHONDRIAL"/>
    <property type="match status" value="1"/>
</dbReference>
<dbReference type="GO" id="GO:0006233">
    <property type="term" value="P:dTDP biosynthetic process"/>
    <property type="evidence" value="ECO:0007669"/>
    <property type="project" value="InterPro"/>
</dbReference>
<evidence type="ECO:0000259" key="11">
    <source>
        <dbReference type="Pfam" id="PF02223"/>
    </source>
</evidence>